<comment type="caution">
    <text evidence="1">The sequence shown here is derived from an EMBL/GenBank/DDBJ whole genome shotgun (WGS) entry which is preliminary data.</text>
</comment>
<dbReference type="EMBL" id="JATAAI010000001">
    <property type="protein sequence ID" value="KAK1748277.1"/>
    <property type="molecule type" value="Genomic_DNA"/>
</dbReference>
<proteinExistence type="predicted"/>
<organism evidence="1 2">
    <name type="scientific">Skeletonema marinoi</name>
    <dbReference type="NCBI Taxonomy" id="267567"/>
    <lineage>
        <taxon>Eukaryota</taxon>
        <taxon>Sar</taxon>
        <taxon>Stramenopiles</taxon>
        <taxon>Ochrophyta</taxon>
        <taxon>Bacillariophyta</taxon>
        <taxon>Coscinodiscophyceae</taxon>
        <taxon>Thalassiosirophycidae</taxon>
        <taxon>Thalassiosirales</taxon>
        <taxon>Skeletonemataceae</taxon>
        <taxon>Skeletonema</taxon>
        <taxon>Skeletonema marinoi-dohrnii complex</taxon>
    </lineage>
</organism>
<protein>
    <submittedName>
        <fullName evidence="1">Uncharacterized protein</fullName>
    </submittedName>
</protein>
<dbReference type="Proteomes" id="UP001224775">
    <property type="component" value="Unassembled WGS sequence"/>
</dbReference>
<sequence length="153" mass="17554">MGAACCKCTPRWKNEEDVLCAYLYEECGCCRPRKFNLRGCKADDDEHEWNAATNATVRKLVEEEIFNPFGQPVEIAADVPTACCGYEMFEAAVARLEKEWSPKMNQKIEPYGLMVEGFEWVEYRYVSHGQHGGHTQPVPHFCIRVKKLAEKDE</sequence>
<reference evidence="1" key="1">
    <citation type="submission" date="2023-06" db="EMBL/GenBank/DDBJ databases">
        <title>Survivors Of The Sea: Transcriptome response of Skeletonema marinoi to long-term dormancy.</title>
        <authorList>
            <person name="Pinder M.I.M."/>
            <person name="Kourtchenko O."/>
            <person name="Robertson E.K."/>
            <person name="Larsson T."/>
            <person name="Maumus F."/>
            <person name="Osuna-Cruz C.M."/>
            <person name="Vancaester E."/>
            <person name="Stenow R."/>
            <person name="Vandepoele K."/>
            <person name="Ploug H."/>
            <person name="Bruchert V."/>
            <person name="Godhe A."/>
            <person name="Topel M."/>
        </authorList>
    </citation>
    <scope>NUCLEOTIDE SEQUENCE</scope>
    <source>
        <strain evidence="1">R05AC</strain>
    </source>
</reference>
<keyword evidence="2" id="KW-1185">Reference proteome</keyword>
<dbReference type="AlphaFoldDB" id="A0AAD8YLM8"/>
<gene>
    <name evidence="1" type="ORF">QTG54_000216</name>
</gene>
<evidence type="ECO:0000313" key="1">
    <source>
        <dbReference type="EMBL" id="KAK1748277.1"/>
    </source>
</evidence>
<name>A0AAD8YLM8_9STRA</name>
<evidence type="ECO:0000313" key="2">
    <source>
        <dbReference type="Proteomes" id="UP001224775"/>
    </source>
</evidence>
<accession>A0AAD8YLM8</accession>